<dbReference type="AlphaFoldDB" id="A0A8J5P6J5"/>
<dbReference type="EMBL" id="JAELUQ010000002">
    <property type="protein sequence ID" value="KAG7419678.1"/>
    <property type="molecule type" value="Genomic_DNA"/>
</dbReference>
<sequence>MEGTNKTGSMETENTSTESNAIRYSNAVLNSIAEWVSHKKDIITYAQQTSGGWEGWAQVELAFYLTRAHGYQYNEGSTIWLKRESHVFTNSAQRIDIEISGPGSLLFELKCERGPPQKSDPNNPGHYIPDTTPSKSSSYVFADDMEDDKKKITTQLKANSPYAAVFAIGIAVTPEATAKMVSKKNSGFTQYKSNYNTGPITIWFWQLERDAIKKTGFFG</sequence>
<gene>
    <name evidence="1" type="ORF">Forpe1208_v003437</name>
</gene>
<comment type="caution">
    <text evidence="1">The sequence shown here is derived from an EMBL/GenBank/DDBJ whole genome shotgun (WGS) entry which is preliminary data.</text>
</comment>
<dbReference type="Proteomes" id="UP000694050">
    <property type="component" value="Unassembled WGS sequence"/>
</dbReference>
<organism evidence="1 2">
    <name type="scientific">Fusarium oxysporum f. sp. rapae</name>
    <dbReference type="NCBI Taxonomy" id="485398"/>
    <lineage>
        <taxon>Eukaryota</taxon>
        <taxon>Fungi</taxon>
        <taxon>Dikarya</taxon>
        <taxon>Ascomycota</taxon>
        <taxon>Pezizomycotina</taxon>
        <taxon>Sordariomycetes</taxon>
        <taxon>Hypocreomycetidae</taxon>
        <taxon>Hypocreales</taxon>
        <taxon>Nectriaceae</taxon>
        <taxon>Fusarium</taxon>
        <taxon>Fusarium oxysporum species complex</taxon>
    </lineage>
</organism>
<protein>
    <submittedName>
        <fullName evidence="1">Uncharacterized protein</fullName>
    </submittedName>
</protein>
<proteinExistence type="predicted"/>
<name>A0A8J5P6J5_FUSOX</name>
<evidence type="ECO:0000313" key="1">
    <source>
        <dbReference type="EMBL" id="KAG7419678.1"/>
    </source>
</evidence>
<accession>A0A8J5P6J5</accession>
<reference evidence="1" key="1">
    <citation type="submission" date="2021-04" db="EMBL/GenBank/DDBJ databases">
        <title>First draft genome resource for Brassicaceae pathogens Fusarium oxysporum f. sp. raphani and Fusarium oxysporum f. sp. rapae.</title>
        <authorList>
            <person name="Asai S."/>
        </authorList>
    </citation>
    <scope>NUCLEOTIDE SEQUENCE</scope>
    <source>
        <strain evidence="1">Tf1208</strain>
    </source>
</reference>
<evidence type="ECO:0000313" key="2">
    <source>
        <dbReference type="Proteomes" id="UP000694050"/>
    </source>
</evidence>